<protein>
    <submittedName>
        <fullName evidence="2">Uncharacterized protein</fullName>
    </submittedName>
</protein>
<sequence precursor="true">MKKSTIAILVGIIIGGLFVALGETLAPALFPPKTPYPTDPTKVADFIANDLPFMYKFVLVLNWGIAAFLAGILSTAISGRTSLQPMLASVAVLNILVLINSFLRGYPQWMIITSLFLFIPLGLIAYFLIRKKKVDENL</sequence>
<feature type="transmembrane region" description="Helical" evidence="1">
    <location>
        <begin position="85"/>
        <end position="103"/>
    </location>
</feature>
<dbReference type="STRING" id="755732.Fluta_0882"/>
<keyword evidence="1" id="KW-0812">Transmembrane</keyword>
<reference evidence="3" key="2">
    <citation type="submission" date="2011-02" db="EMBL/GenBank/DDBJ databases">
        <title>The complete genome of Fluviicola taffensis DSM 16823.</title>
        <authorList>
            <consortium name="US DOE Joint Genome Institute (JGI-PGF)"/>
            <person name="Lucas S."/>
            <person name="Copeland A."/>
            <person name="Lapidus A."/>
            <person name="Bruce D."/>
            <person name="Goodwin L."/>
            <person name="Pitluck S."/>
            <person name="Kyrpides N."/>
            <person name="Mavromatis K."/>
            <person name="Ivanova N."/>
            <person name="Mikhailova N."/>
            <person name="Pagani I."/>
            <person name="Chertkov O."/>
            <person name="Detter J.C."/>
            <person name="Han C."/>
            <person name="Tapia R."/>
            <person name="Land M."/>
            <person name="Hauser L."/>
            <person name="Markowitz V."/>
            <person name="Cheng J.-F."/>
            <person name="Hugenholtz P."/>
            <person name="Woyke T."/>
            <person name="Wu D."/>
            <person name="Tindall B."/>
            <person name="Pomrenke H.G."/>
            <person name="Brambilla E."/>
            <person name="Klenk H.-P."/>
            <person name="Eisen J.A."/>
        </authorList>
    </citation>
    <scope>NUCLEOTIDE SEQUENCE [LARGE SCALE GENOMIC DNA]</scope>
    <source>
        <strain evidence="3">DSM 16823 / RW262 / RW262</strain>
    </source>
</reference>
<dbReference type="EMBL" id="CP002542">
    <property type="protein sequence ID" value="AEA42883.1"/>
    <property type="molecule type" value="Genomic_DNA"/>
</dbReference>
<reference evidence="2 3" key="1">
    <citation type="journal article" date="2011" name="Stand. Genomic Sci.">
        <title>Complete genome sequence of the gliding freshwater bacterium Fluviicola taffensis type strain (RW262).</title>
        <authorList>
            <person name="Woyke T."/>
            <person name="Chertkov O."/>
            <person name="Lapidus A."/>
            <person name="Nolan M."/>
            <person name="Lucas S."/>
            <person name="Del Rio T.G."/>
            <person name="Tice H."/>
            <person name="Cheng J.F."/>
            <person name="Tapia R."/>
            <person name="Han C."/>
            <person name="Goodwin L."/>
            <person name="Pitluck S."/>
            <person name="Liolios K."/>
            <person name="Pagani I."/>
            <person name="Ivanova N."/>
            <person name="Huntemann M."/>
            <person name="Mavromatis K."/>
            <person name="Mikhailova N."/>
            <person name="Pati A."/>
            <person name="Chen A."/>
            <person name="Palaniappan K."/>
            <person name="Land M."/>
            <person name="Hauser L."/>
            <person name="Brambilla E.M."/>
            <person name="Rohde M."/>
            <person name="Mwirichia R."/>
            <person name="Sikorski J."/>
            <person name="Tindall B.J."/>
            <person name="Goker M."/>
            <person name="Bristow J."/>
            <person name="Eisen J.A."/>
            <person name="Markowitz V."/>
            <person name="Hugenholtz P."/>
            <person name="Klenk H.P."/>
            <person name="Kyrpides N.C."/>
        </authorList>
    </citation>
    <scope>NUCLEOTIDE SEQUENCE [LARGE SCALE GENOMIC DNA]</scope>
    <source>
        <strain evidence="3">DSM 16823 / RW262 / RW262</strain>
    </source>
</reference>
<gene>
    <name evidence="2" type="ordered locus">Fluta_0882</name>
</gene>
<feature type="transmembrane region" description="Helical" evidence="1">
    <location>
        <begin position="53"/>
        <end position="73"/>
    </location>
</feature>
<accession>F2IJJ5</accession>
<evidence type="ECO:0000313" key="2">
    <source>
        <dbReference type="EMBL" id="AEA42883.1"/>
    </source>
</evidence>
<evidence type="ECO:0000313" key="3">
    <source>
        <dbReference type="Proteomes" id="UP000007463"/>
    </source>
</evidence>
<keyword evidence="1" id="KW-0472">Membrane</keyword>
<organism evidence="2 3">
    <name type="scientific">Fluviicola taffensis (strain DSM 16823 / NCIMB 13979 / RW262)</name>
    <dbReference type="NCBI Taxonomy" id="755732"/>
    <lineage>
        <taxon>Bacteria</taxon>
        <taxon>Pseudomonadati</taxon>
        <taxon>Bacteroidota</taxon>
        <taxon>Flavobacteriia</taxon>
        <taxon>Flavobacteriales</taxon>
        <taxon>Crocinitomicaceae</taxon>
        <taxon>Fluviicola</taxon>
    </lineage>
</organism>
<feature type="transmembrane region" description="Helical" evidence="1">
    <location>
        <begin position="109"/>
        <end position="129"/>
    </location>
</feature>
<dbReference type="RefSeq" id="WP_013685655.1">
    <property type="nucleotide sequence ID" value="NC_015321.1"/>
</dbReference>
<keyword evidence="3" id="KW-1185">Reference proteome</keyword>
<name>F2IJJ5_FLUTR</name>
<proteinExistence type="predicted"/>
<dbReference type="OrthoDB" id="893761at2"/>
<keyword evidence="1" id="KW-1133">Transmembrane helix</keyword>
<evidence type="ECO:0000256" key="1">
    <source>
        <dbReference type="SAM" id="Phobius"/>
    </source>
</evidence>
<dbReference type="KEGG" id="fte:Fluta_0882"/>
<dbReference type="Proteomes" id="UP000007463">
    <property type="component" value="Chromosome"/>
</dbReference>
<dbReference type="HOGENOM" id="CLU_1852233_0_0_10"/>
<dbReference type="AlphaFoldDB" id="F2IJJ5"/>